<reference evidence="2" key="1">
    <citation type="submission" date="2021-12" db="EMBL/GenBank/DDBJ databases">
        <title>Convergent genome expansion in fungi linked to evolution of root-endophyte symbiosis.</title>
        <authorList>
            <consortium name="DOE Joint Genome Institute"/>
            <person name="Ke Y.-H."/>
            <person name="Bonito G."/>
            <person name="Liao H.-L."/>
            <person name="Looney B."/>
            <person name="Rojas-Flechas A."/>
            <person name="Nash J."/>
            <person name="Hameed K."/>
            <person name="Schadt C."/>
            <person name="Martin F."/>
            <person name="Crous P.W."/>
            <person name="Miettinen O."/>
            <person name="Magnuson J.K."/>
            <person name="Labbe J."/>
            <person name="Jacobson D."/>
            <person name="Doktycz M.J."/>
            <person name="Veneault-Fourrey C."/>
            <person name="Kuo A."/>
            <person name="Mondo S."/>
            <person name="Calhoun S."/>
            <person name="Riley R."/>
            <person name="Ohm R."/>
            <person name="LaButti K."/>
            <person name="Andreopoulos B."/>
            <person name="Pangilinan J."/>
            <person name="Nolan M."/>
            <person name="Tritt A."/>
            <person name="Clum A."/>
            <person name="Lipzen A."/>
            <person name="Daum C."/>
            <person name="Barry K."/>
            <person name="Grigoriev I.V."/>
            <person name="Vilgalys R."/>
        </authorList>
    </citation>
    <scope>NUCLEOTIDE SEQUENCE</scope>
    <source>
        <strain evidence="2">PMI_201</strain>
    </source>
</reference>
<accession>A0AAD4KKQ4</accession>
<gene>
    <name evidence="2" type="ORF">BGW36DRAFT_347608</name>
</gene>
<sequence>MASVFTPGDRARYLERMISYEFNDKTLVNHALTSAGYALPVDGNKDLAMVGDAVLKVVLVTDGYTRGQINDVVSTKGSKVSLAEAGFRNGLDGFIYVNPAQGGHVSDGVMATAVEAIFGAVYIDSGRDITPVERAIAAFQLAWSSEPFS</sequence>
<dbReference type="EMBL" id="JAJTJA010000010">
    <property type="protein sequence ID" value="KAH8693223.1"/>
    <property type="molecule type" value="Genomic_DNA"/>
</dbReference>
<dbReference type="CDD" id="cd00593">
    <property type="entry name" value="RIBOc"/>
    <property type="match status" value="1"/>
</dbReference>
<feature type="domain" description="RNase III" evidence="1">
    <location>
        <begin position="11"/>
        <end position="126"/>
    </location>
</feature>
<dbReference type="PROSITE" id="PS50142">
    <property type="entry name" value="RNASE_3_2"/>
    <property type="match status" value="1"/>
</dbReference>
<evidence type="ECO:0000259" key="1">
    <source>
        <dbReference type="PROSITE" id="PS50142"/>
    </source>
</evidence>
<evidence type="ECO:0000313" key="3">
    <source>
        <dbReference type="Proteomes" id="UP001201262"/>
    </source>
</evidence>
<dbReference type="Pfam" id="PF14622">
    <property type="entry name" value="Ribonucleas_3_3"/>
    <property type="match status" value="1"/>
</dbReference>
<protein>
    <submittedName>
        <fullName evidence="2">RNAse III</fullName>
    </submittedName>
</protein>
<dbReference type="GO" id="GO:0006396">
    <property type="term" value="P:RNA processing"/>
    <property type="evidence" value="ECO:0007669"/>
    <property type="project" value="InterPro"/>
</dbReference>
<proteinExistence type="predicted"/>
<name>A0AAD4KKQ4_9EURO</name>
<evidence type="ECO:0000313" key="2">
    <source>
        <dbReference type="EMBL" id="KAH8693223.1"/>
    </source>
</evidence>
<dbReference type="RefSeq" id="XP_046069096.1">
    <property type="nucleotide sequence ID" value="XM_046213239.1"/>
</dbReference>
<dbReference type="InterPro" id="IPR000999">
    <property type="entry name" value="RNase_III_dom"/>
</dbReference>
<dbReference type="AlphaFoldDB" id="A0AAD4KKQ4"/>
<dbReference type="Proteomes" id="UP001201262">
    <property type="component" value="Unassembled WGS sequence"/>
</dbReference>
<dbReference type="InterPro" id="IPR036389">
    <property type="entry name" value="RNase_III_sf"/>
</dbReference>
<dbReference type="Gene3D" id="1.10.1520.10">
    <property type="entry name" value="Ribonuclease III domain"/>
    <property type="match status" value="1"/>
</dbReference>
<dbReference type="SMART" id="SM00535">
    <property type="entry name" value="RIBOc"/>
    <property type="match status" value="1"/>
</dbReference>
<comment type="caution">
    <text evidence="2">The sequence shown here is derived from an EMBL/GenBank/DDBJ whole genome shotgun (WGS) entry which is preliminary data.</text>
</comment>
<keyword evidence="3" id="KW-1185">Reference proteome</keyword>
<dbReference type="GO" id="GO:0004525">
    <property type="term" value="F:ribonuclease III activity"/>
    <property type="evidence" value="ECO:0007669"/>
    <property type="project" value="InterPro"/>
</dbReference>
<organism evidence="2 3">
    <name type="scientific">Talaromyces proteolyticus</name>
    <dbReference type="NCBI Taxonomy" id="1131652"/>
    <lineage>
        <taxon>Eukaryota</taxon>
        <taxon>Fungi</taxon>
        <taxon>Dikarya</taxon>
        <taxon>Ascomycota</taxon>
        <taxon>Pezizomycotina</taxon>
        <taxon>Eurotiomycetes</taxon>
        <taxon>Eurotiomycetidae</taxon>
        <taxon>Eurotiales</taxon>
        <taxon>Trichocomaceae</taxon>
        <taxon>Talaromyces</taxon>
        <taxon>Talaromyces sect. Bacilispori</taxon>
    </lineage>
</organism>
<dbReference type="GeneID" id="70243526"/>
<dbReference type="SUPFAM" id="SSF69065">
    <property type="entry name" value="RNase III domain-like"/>
    <property type="match status" value="1"/>
</dbReference>